<evidence type="ECO:0000259" key="4">
    <source>
        <dbReference type="Pfam" id="PF01466"/>
    </source>
</evidence>
<proteinExistence type="inferred from homology"/>
<name>A0AAD4N038_9BILA</name>
<keyword evidence="2" id="KW-0833">Ubl conjugation pathway</keyword>
<gene>
    <name evidence="5" type="ORF">DdX_11691</name>
</gene>
<evidence type="ECO:0000313" key="6">
    <source>
        <dbReference type="Proteomes" id="UP001201812"/>
    </source>
</evidence>
<dbReference type="PANTHER" id="PTHR11165">
    <property type="entry name" value="SKP1"/>
    <property type="match status" value="1"/>
</dbReference>
<dbReference type="InterPro" id="IPR016897">
    <property type="entry name" value="SKP1"/>
</dbReference>
<dbReference type="Proteomes" id="UP001201812">
    <property type="component" value="Unassembled WGS sequence"/>
</dbReference>
<dbReference type="Gene3D" id="3.30.710.10">
    <property type="entry name" value="Potassium Channel Kv1.1, Chain A"/>
    <property type="match status" value="1"/>
</dbReference>
<accession>A0AAD4N038</accession>
<keyword evidence="6" id="KW-1185">Reference proteome</keyword>
<comment type="similarity">
    <text evidence="1">Belongs to the SKP1 family.</text>
</comment>
<dbReference type="InterPro" id="IPR016072">
    <property type="entry name" value="Skp1_comp_dimer"/>
</dbReference>
<feature type="region of interest" description="Disordered" evidence="3">
    <location>
        <begin position="1"/>
        <end position="44"/>
    </location>
</feature>
<organism evidence="5 6">
    <name type="scientific">Ditylenchus destructor</name>
    <dbReference type="NCBI Taxonomy" id="166010"/>
    <lineage>
        <taxon>Eukaryota</taxon>
        <taxon>Metazoa</taxon>
        <taxon>Ecdysozoa</taxon>
        <taxon>Nematoda</taxon>
        <taxon>Chromadorea</taxon>
        <taxon>Rhabditida</taxon>
        <taxon>Tylenchina</taxon>
        <taxon>Tylenchomorpha</taxon>
        <taxon>Sphaerularioidea</taxon>
        <taxon>Anguinidae</taxon>
        <taxon>Anguininae</taxon>
        <taxon>Ditylenchus</taxon>
    </lineage>
</organism>
<dbReference type="SUPFAM" id="SSF54695">
    <property type="entry name" value="POZ domain"/>
    <property type="match status" value="1"/>
</dbReference>
<sequence length="256" mass="28789">MSQNDNALPNNQMENGAEAPQDQAPEVQDQPKAPEVKPPVSPPVPDTTFLVTCVSVEGEHIKVPSHILSLSHVFKSVCESLGVDLGLDVLYADSPEEAVAEPNQAAELNQVAQAEPPLQNGNKEEHLENFDGEFPLGNIKADMFKKVVKWCEEHYGQPDPEKKINPKNFETIHFEFTPFEEKFLDVSVDELQEILMAANFLDIRSLYLYACQKAALMIMGKTQEQVRAEWGFPDDLTEADKEAIKKEYQWAFQDCK</sequence>
<dbReference type="AlphaFoldDB" id="A0AAD4N038"/>
<evidence type="ECO:0000256" key="3">
    <source>
        <dbReference type="SAM" id="MobiDB-lite"/>
    </source>
</evidence>
<dbReference type="InterPro" id="IPR011333">
    <property type="entry name" value="SKP1/BTB/POZ_sf"/>
</dbReference>
<dbReference type="InterPro" id="IPR036296">
    <property type="entry name" value="SKP1-like_dim_sf"/>
</dbReference>
<dbReference type="EMBL" id="JAKKPZ010000034">
    <property type="protein sequence ID" value="KAI1708616.1"/>
    <property type="molecule type" value="Genomic_DNA"/>
</dbReference>
<feature type="domain" description="SKP1 component dimerisation" evidence="4">
    <location>
        <begin position="205"/>
        <end position="251"/>
    </location>
</feature>
<dbReference type="SMART" id="SM00512">
    <property type="entry name" value="Skp1"/>
    <property type="match status" value="1"/>
</dbReference>
<feature type="compositionally biased region" description="Polar residues" evidence="3">
    <location>
        <begin position="1"/>
        <end position="14"/>
    </location>
</feature>
<reference evidence="5" key="1">
    <citation type="submission" date="2022-01" db="EMBL/GenBank/DDBJ databases">
        <title>Genome Sequence Resource for Two Populations of Ditylenchus destructor, the Migratory Endoparasitic Phytonematode.</title>
        <authorList>
            <person name="Zhang H."/>
            <person name="Lin R."/>
            <person name="Xie B."/>
        </authorList>
    </citation>
    <scope>NUCLEOTIDE SEQUENCE</scope>
    <source>
        <strain evidence="5">BazhouSP</strain>
    </source>
</reference>
<dbReference type="SUPFAM" id="SSF81382">
    <property type="entry name" value="Skp1 dimerisation domain-like"/>
    <property type="match status" value="1"/>
</dbReference>
<evidence type="ECO:0000256" key="1">
    <source>
        <dbReference type="ARBA" id="ARBA00009993"/>
    </source>
</evidence>
<evidence type="ECO:0000313" key="5">
    <source>
        <dbReference type="EMBL" id="KAI1708616.1"/>
    </source>
</evidence>
<protein>
    <submittedName>
        <fullName evidence="5">Skp1 family, dimerization domain-containing protein</fullName>
    </submittedName>
</protein>
<dbReference type="Pfam" id="PF01466">
    <property type="entry name" value="Skp1"/>
    <property type="match status" value="1"/>
</dbReference>
<evidence type="ECO:0000256" key="2">
    <source>
        <dbReference type="ARBA" id="ARBA00022786"/>
    </source>
</evidence>
<dbReference type="InterPro" id="IPR001232">
    <property type="entry name" value="SKP1-like"/>
</dbReference>
<comment type="caution">
    <text evidence="5">The sequence shown here is derived from an EMBL/GenBank/DDBJ whole genome shotgun (WGS) entry which is preliminary data.</text>
</comment>
<dbReference type="GO" id="GO:0006511">
    <property type="term" value="P:ubiquitin-dependent protein catabolic process"/>
    <property type="evidence" value="ECO:0007669"/>
    <property type="project" value="InterPro"/>
</dbReference>